<organism evidence="1">
    <name type="scientific">Chromulina nebulosa</name>
    <dbReference type="NCBI Taxonomy" id="96789"/>
    <lineage>
        <taxon>Eukaryota</taxon>
        <taxon>Sar</taxon>
        <taxon>Stramenopiles</taxon>
        <taxon>Ochrophyta</taxon>
        <taxon>Chrysophyceae</taxon>
        <taxon>Chromulinales</taxon>
        <taxon>Chromulinaceae</taxon>
        <taxon>Chromulina</taxon>
    </lineage>
</organism>
<evidence type="ECO:0000313" key="1">
    <source>
        <dbReference type="EMBL" id="CAD8715556.1"/>
    </source>
</evidence>
<proteinExistence type="predicted"/>
<gene>
    <name evidence="1" type="ORF">CNEB1095_LOCUS1408</name>
</gene>
<accession>A0A7S0SSN4</accession>
<protein>
    <submittedName>
        <fullName evidence="1">Uncharacterized protein</fullName>
    </submittedName>
</protein>
<reference evidence="1" key="1">
    <citation type="submission" date="2021-01" db="EMBL/GenBank/DDBJ databases">
        <authorList>
            <person name="Corre E."/>
            <person name="Pelletier E."/>
            <person name="Niang G."/>
            <person name="Scheremetjew M."/>
            <person name="Finn R."/>
            <person name="Kale V."/>
            <person name="Holt S."/>
            <person name="Cochrane G."/>
            <person name="Meng A."/>
            <person name="Brown T."/>
            <person name="Cohen L."/>
        </authorList>
    </citation>
    <scope>NUCLEOTIDE SEQUENCE</scope>
    <source>
        <strain evidence="1">UTEXLB2642</strain>
    </source>
</reference>
<dbReference type="AlphaFoldDB" id="A0A7S0SSN4"/>
<name>A0A7S0SSN4_9STRA</name>
<sequence length="180" mass="20474">MKLQVITPNLSEENCSFDESNSPTYNYSKRGENNKVSSMVHRIASVFTFKNNKNNTIFAESNYHITDINVLIGLQPNGSRGYFLEQLQASGCKVKGQIERCPGKELKIKIQGSLEDILFIENNIFNNKGNYWKWCKMNSITIKGNLNDVQLNPTKLNPTKKICKAPIMSNYFDESYISSS</sequence>
<dbReference type="EMBL" id="HBFD01002223">
    <property type="protein sequence ID" value="CAD8715556.1"/>
    <property type="molecule type" value="Transcribed_RNA"/>
</dbReference>